<sequence length="63" mass="7481">MKKEKKEENEKLVSITINLESQRQKENKVLTRFALREIYIVDVVYARVNHKDTSVWFGKGLTK</sequence>
<gene>
    <name evidence="1" type="ORF">CLUMA_CG009474</name>
</gene>
<dbReference type="Proteomes" id="UP000183832">
    <property type="component" value="Unassembled WGS sequence"/>
</dbReference>
<reference evidence="1 2" key="1">
    <citation type="submission" date="2015-04" db="EMBL/GenBank/DDBJ databases">
        <authorList>
            <person name="Syromyatnikov M.Y."/>
            <person name="Popov V.N."/>
        </authorList>
    </citation>
    <scope>NUCLEOTIDE SEQUENCE [LARGE SCALE GENOMIC DNA]</scope>
</reference>
<proteinExistence type="predicted"/>
<name>A0A1J1I6Y5_9DIPT</name>
<evidence type="ECO:0000313" key="1">
    <source>
        <dbReference type="EMBL" id="CRK96037.1"/>
    </source>
</evidence>
<dbReference type="AlphaFoldDB" id="A0A1J1I6Y5"/>
<organism evidence="1 2">
    <name type="scientific">Clunio marinus</name>
    <dbReference type="NCBI Taxonomy" id="568069"/>
    <lineage>
        <taxon>Eukaryota</taxon>
        <taxon>Metazoa</taxon>
        <taxon>Ecdysozoa</taxon>
        <taxon>Arthropoda</taxon>
        <taxon>Hexapoda</taxon>
        <taxon>Insecta</taxon>
        <taxon>Pterygota</taxon>
        <taxon>Neoptera</taxon>
        <taxon>Endopterygota</taxon>
        <taxon>Diptera</taxon>
        <taxon>Nematocera</taxon>
        <taxon>Chironomoidea</taxon>
        <taxon>Chironomidae</taxon>
        <taxon>Clunio</taxon>
    </lineage>
</organism>
<evidence type="ECO:0000313" key="2">
    <source>
        <dbReference type="Proteomes" id="UP000183832"/>
    </source>
</evidence>
<accession>A0A1J1I6Y5</accession>
<dbReference type="EMBL" id="CVRI01000043">
    <property type="protein sequence ID" value="CRK96037.1"/>
    <property type="molecule type" value="Genomic_DNA"/>
</dbReference>
<protein>
    <submittedName>
        <fullName evidence="1">CLUMA_CG009474, isoform A</fullName>
    </submittedName>
</protein>
<keyword evidence="2" id="KW-1185">Reference proteome</keyword>